<proteinExistence type="predicted"/>
<reference evidence="1" key="1">
    <citation type="submission" date="2014-11" db="EMBL/GenBank/DDBJ databases">
        <authorList>
            <person name="Amaro Gonzalez C."/>
        </authorList>
    </citation>
    <scope>NUCLEOTIDE SEQUENCE</scope>
</reference>
<evidence type="ECO:0000313" key="1">
    <source>
        <dbReference type="EMBL" id="JAH10086.1"/>
    </source>
</evidence>
<accession>A0A0E9PZL3</accession>
<reference evidence="1" key="2">
    <citation type="journal article" date="2015" name="Fish Shellfish Immunol.">
        <title>Early steps in the European eel (Anguilla anguilla)-Vibrio vulnificus interaction in the gills: Role of the RtxA13 toxin.</title>
        <authorList>
            <person name="Callol A."/>
            <person name="Pajuelo D."/>
            <person name="Ebbesson L."/>
            <person name="Teles M."/>
            <person name="MacKenzie S."/>
            <person name="Amaro C."/>
        </authorList>
    </citation>
    <scope>NUCLEOTIDE SEQUENCE</scope>
</reference>
<organism evidence="1">
    <name type="scientific">Anguilla anguilla</name>
    <name type="common">European freshwater eel</name>
    <name type="synonym">Muraena anguilla</name>
    <dbReference type="NCBI Taxonomy" id="7936"/>
    <lineage>
        <taxon>Eukaryota</taxon>
        <taxon>Metazoa</taxon>
        <taxon>Chordata</taxon>
        <taxon>Craniata</taxon>
        <taxon>Vertebrata</taxon>
        <taxon>Euteleostomi</taxon>
        <taxon>Actinopterygii</taxon>
        <taxon>Neopterygii</taxon>
        <taxon>Teleostei</taxon>
        <taxon>Anguilliformes</taxon>
        <taxon>Anguillidae</taxon>
        <taxon>Anguilla</taxon>
    </lineage>
</organism>
<sequence>MVSSGIIQNCNKISNLCRL</sequence>
<dbReference type="EMBL" id="GBXM01098491">
    <property type="protein sequence ID" value="JAH10086.1"/>
    <property type="molecule type" value="Transcribed_RNA"/>
</dbReference>
<name>A0A0E9PZL3_ANGAN</name>
<protein>
    <submittedName>
        <fullName evidence="1">Uncharacterized protein</fullName>
    </submittedName>
</protein>
<dbReference type="AlphaFoldDB" id="A0A0E9PZL3"/>